<keyword evidence="2" id="KW-1003">Cell membrane</keyword>
<dbReference type="PANTHER" id="PTHR39087:SF2">
    <property type="entry name" value="UPF0104 MEMBRANE PROTEIN MJ1595"/>
    <property type="match status" value="1"/>
</dbReference>
<comment type="caution">
    <text evidence="7">The sequence shown here is derived from an EMBL/GenBank/DDBJ whole genome shotgun (WGS) entry which is preliminary data.</text>
</comment>
<evidence type="ECO:0000313" key="7">
    <source>
        <dbReference type="EMBL" id="MBB6487567.1"/>
    </source>
</evidence>
<reference evidence="7 8" key="1">
    <citation type="submission" date="2020-08" db="EMBL/GenBank/DDBJ databases">
        <title>Genomic Encyclopedia of Type Strains, Phase IV (KMG-V): Genome sequencing to study the core and pangenomes of soil and plant-associated prokaryotes.</title>
        <authorList>
            <person name="Whitman W."/>
        </authorList>
    </citation>
    <scope>NUCLEOTIDE SEQUENCE [LARGE SCALE GENOMIC DNA]</scope>
    <source>
        <strain evidence="7 8">SEMIA 4060</strain>
    </source>
</reference>
<proteinExistence type="predicted"/>
<feature type="transmembrane region" description="Helical" evidence="6">
    <location>
        <begin position="12"/>
        <end position="32"/>
    </location>
</feature>
<comment type="subcellular location">
    <subcellularLocation>
        <location evidence="1">Cell membrane</location>
        <topology evidence="1">Multi-pass membrane protein</topology>
    </subcellularLocation>
</comment>
<feature type="transmembrane region" description="Helical" evidence="6">
    <location>
        <begin position="126"/>
        <end position="147"/>
    </location>
</feature>
<evidence type="ECO:0000256" key="4">
    <source>
        <dbReference type="ARBA" id="ARBA00022989"/>
    </source>
</evidence>
<keyword evidence="4 6" id="KW-1133">Transmembrane helix</keyword>
<feature type="transmembrane region" description="Helical" evidence="6">
    <location>
        <begin position="153"/>
        <end position="173"/>
    </location>
</feature>
<dbReference type="Proteomes" id="UP000565576">
    <property type="component" value="Unassembled WGS sequence"/>
</dbReference>
<dbReference type="InterPro" id="IPR022791">
    <property type="entry name" value="L-PG_synthase/AglD"/>
</dbReference>
<dbReference type="EMBL" id="JACHBG010000014">
    <property type="protein sequence ID" value="MBB6487567.1"/>
    <property type="molecule type" value="Genomic_DNA"/>
</dbReference>
<gene>
    <name evidence="7" type="ORF">GGD46_004870</name>
</gene>
<dbReference type="PANTHER" id="PTHR39087">
    <property type="entry name" value="UPF0104 MEMBRANE PROTEIN MJ1595"/>
    <property type="match status" value="1"/>
</dbReference>
<feature type="transmembrane region" description="Helical" evidence="6">
    <location>
        <begin position="213"/>
        <end position="236"/>
    </location>
</feature>
<evidence type="ECO:0000256" key="3">
    <source>
        <dbReference type="ARBA" id="ARBA00022692"/>
    </source>
</evidence>
<feature type="transmembrane region" description="Helical" evidence="6">
    <location>
        <begin position="44"/>
        <end position="63"/>
    </location>
</feature>
<name>A0A7X0ME46_9HYPH</name>
<feature type="transmembrane region" description="Helical" evidence="6">
    <location>
        <begin position="242"/>
        <end position="261"/>
    </location>
</feature>
<evidence type="ECO:0008006" key="9">
    <source>
        <dbReference type="Google" id="ProtNLM"/>
    </source>
</evidence>
<keyword evidence="3 6" id="KW-0812">Transmembrane</keyword>
<evidence type="ECO:0000256" key="2">
    <source>
        <dbReference type="ARBA" id="ARBA00022475"/>
    </source>
</evidence>
<evidence type="ECO:0000256" key="1">
    <source>
        <dbReference type="ARBA" id="ARBA00004651"/>
    </source>
</evidence>
<evidence type="ECO:0000313" key="8">
    <source>
        <dbReference type="Proteomes" id="UP000565576"/>
    </source>
</evidence>
<dbReference type="Pfam" id="PF03706">
    <property type="entry name" value="LPG_synthase_TM"/>
    <property type="match status" value="1"/>
</dbReference>
<dbReference type="NCBIfam" id="TIGR00374">
    <property type="entry name" value="flippase-like domain"/>
    <property type="match status" value="1"/>
</dbReference>
<feature type="transmembrane region" description="Helical" evidence="6">
    <location>
        <begin position="291"/>
        <end position="313"/>
    </location>
</feature>
<sequence>MMKATSRQHISVVAGIAISLVFVCYSLANLDWKIFSASIVAVDLQWLVVFILTLLLTMVLRAWRWHVITGLSRRDWFAVWRASCIGYGGTAIFPARAGEIMRVIHLQRTAKASTGLAIGSSIVDRLIDAVALCVLVGLGLAIFVSNLAVERHFFVMAVVLFVAIALTVAFLLGGARSSALIGRFNRGGAIGSRLAQWLGQAFSELQSLRDWRILGAIVGLQVVISSLDVLACWILLWAFGWALPVAAALVTLICLAMVSALPSTPGYLGVYQVAAMAALHEFGLARSEALAYGTLLQACNFGLFLAAGSWAYLTTRR</sequence>
<evidence type="ECO:0000256" key="5">
    <source>
        <dbReference type="ARBA" id="ARBA00023136"/>
    </source>
</evidence>
<dbReference type="RefSeq" id="WP_184708569.1">
    <property type="nucleotide sequence ID" value="NZ_JACHBG010000014.1"/>
</dbReference>
<dbReference type="AlphaFoldDB" id="A0A7X0ME46"/>
<protein>
    <recommendedName>
        <fullName evidence="9">Flippase-like domain-containing protein</fullName>
    </recommendedName>
</protein>
<evidence type="ECO:0000256" key="6">
    <source>
        <dbReference type="SAM" id="Phobius"/>
    </source>
</evidence>
<dbReference type="GO" id="GO:0005886">
    <property type="term" value="C:plasma membrane"/>
    <property type="evidence" value="ECO:0007669"/>
    <property type="project" value="UniProtKB-SubCell"/>
</dbReference>
<accession>A0A7X0ME46</accession>
<organism evidence="7 8">
    <name type="scientific">Rhizobium lusitanum</name>
    <dbReference type="NCBI Taxonomy" id="293958"/>
    <lineage>
        <taxon>Bacteria</taxon>
        <taxon>Pseudomonadati</taxon>
        <taxon>Pseudomonadota</taxon>
        <taxon>Alphaproteobacteria</taxon>
        <taxon>Hyphomicrobiales</taxon>
        <taxon>Rhizobiaceae</taxon>
        <taxon>Rhizobium/Agrobacterium group</taxon>
        <taxon>Rhizobium</taxon>
    </lineage>
</organism>
<keyword evidence="5 6" id="KW-0472">Membrane</keyword>